<dbReference type="OrthoDB" id="9814461at2"/>
<feature type="transmembrane region" description="Helical" evidence="7">
    <location>
        <begin position="142"/>
        <end position="161"/>
    </location>
</feature>
<feature type="compositionally biased region" description="Basic and acidic residues" evidence="6">
    <location>
        <begin position="1"/>
        <end position="17"/>
    </location>
</feature>
<feature type="transmembrane region" description="Helical" evidence="7">
    <location>
        <begin position="114"/>
        <end position="135"/>
    </location>
</feature>
<dbReference type="AlphaFoldDB" id="A0A4P6Q6R2"/>
<dbReference type="InterPro" id="IPR001851">
    <property type="entry name" value="ABC_transp_permease"/>
</dbReference>
<keyword evidence="9" id="KW-1185">Reference proteome</keyword>
<feature type="transmembrane region" description="Helical" evidence="7">
    <location>
        <begin position="323"/>
        <end position="339"/>
    </location>
</feature>
<reference evidence="8 9" key="1">
    <citation type="submission" date="2019-02" db="EMBL/GenBank/DDBJ databases">
        <authorList>
            <person name="Khodamoradi S."/>
            <person name="Hahnke R.L."/>
            <person name="Kaempfer P."/>
            <person name="Schumann P."/>
            <person name="Rohde M."/>
            <person name="Steinert M."/>
            <person name="Luzhetskyy A."/>
            <person name="Wink J."/>
            <person name="Ruckert C."/>
        </authorList>
    </citation>
    <scope>NUCLEOTIDE SEQUENCE [LARGE SCALE GENOMIC DNA]</scope>
    <source>
        <strain evidence="8 9">M2</strain>
    </source>
</reference>
<dbReference type="PANTHER" id="PTHR30482">
    <property type="entry name" value="HIGH-AFFINITY BRANCHED-CHAIN AMINO ACID TRANSPORT SYSTEM PERMEASE"/>
    <property type="match status" value="1"/>
</dbReference>
<feature type="transmembrane region" description="Helical" evidence="7">
    <location>
        <begin position="194"/>
        <end position="213"/>
    </location>
</feature>
<dbReference type="GO" id="GO:0005886">
    <property type="term" value="C:plasma membrane"/>
    <property type="evidence" value="ECO:0007669"/>
    <property type="project" value="UniProtKB-SubCell"/>
</dbReference>
<keyword evidence="4 7" id="KW-1133">Transmembrane helix</keyword>
<proteinExistence type="predicted"/>
<dbReference type="CDD" id="cd06581">
    <property type="entry name" value="TM_PBP1_LivM_like"/>
    <property type="match status" value="1"/>
</dbReference>
<feature type="transmembrane region" description="Helical" evidence="7">
    <location>
        <begin position="33"/>
        <end position="54"/>
    </location>
</feature>
<feature type="transmembrane region" description="Helical" evidence="7">
    <location>
        <begin position="91"/>
        <end position="108"/>
    </location>
</feature>
<dbReference type="InterPro" id="IPR043428">
    <property type="entry name" value="LivM-like"/>
</dbReference>
<keyword evidence="5 7" id="KW-0472">Membrane</keyword>
<keyword evidence="3 7" id="KW-0812">Transmembrane</keyword>
<evidence type="ECO:0000313" key="9">
    <source>
        <dbReference type="Proteomes" id="UP000292235"/>
    </source>
</evidence>
<name>A0A4P6Q6R2_9ACTN</name>
<dbReference type="Proteomes" id="UP000292235">
    <property type="component" value="Chromosome"/>
</dbReference>
<accession>A0A4P6Q6R2</accession>
<organism evidence="8 9">
    <name type="scientific">Streptomonospora litoralis</name>
    <dbReference type="NCBI Taxonomy" id="2498135"/>
    <lineage>
        <taxon>Bacteria</taxon>
        <taxon>Bacillati</taxon>
        <taxon>Actinomycetota</taxon>
        <taxon>Actinomycetes</taxon>
        <taxon>Streptosporangiales</taxon>
        <taxon>Nocardiopsidaceae</taxon>
        <taxon>Streptomonospora</taxon>
    </lineage>
</organism>
<evidence type="ECO:0000313" key="8">
    <source>
        <dbReference type="EMBL" id="QBI54497.1"/>
    </source>
</evidence>
<evidence type="ECO:0000256" key="6">
    <source>
        <dbReference type="SAM" id="MobiDB-lite"/>
    </source>
</evidence>
<keyword evidence="2" id="KW-1003">Cell membrane</keyword>
<dbReference type="RefSeq" id="WP_131098665.1">
    <property type="nucleotide sequence ID" value="NZ_CP036455.1"/>
</dbReference>
<evidence type="ECO:0000256" key="2">
    <source>
        <dbReference type="ARBA" id="ARBA00022475"/>
    </source>
</evidence>
<dbReference type="PANTHER" id="PTHR30482:SF10">
    <property type="entry name" value="HIGH-AFFINITY BRANCHED-CHAIN AMINO ACID TRANSPORT PROTEIN BRAE"/>
    <property type="match status" value="1"/>
</dbReference>
<comment type="subcellular location">
    <subcellularLocation>
        <location evidence="1">Cell membrane</location>
        <topology evidence="1">Multi-pass membrane protein</topology>
    </subcellularLocation>
</comment>
<dbReference type="Pfam" id="PF02653">
    <property type="entry name" value="BPD_transp_2"/>
    <property type="match status" value="1"/>
</dbReference>
<feature type="region of interest" description="Disordered" evidence="6">
    <location>
        <begin position="1"/>
        <end position="23"/>
    </location>
</feature>
<feature type="transmembrane region" description="Helical" evidence="7">
    <location>
        <begin position="66"/>
        <end position="84"/>
    </location>
</feature>
<evidence type="ECO:0000256" key="4">
    <source>
        <dbReference type="ARBA" id="ARBA00022989"/>
    </source>
</evidence>
<evidence type="ECO:0000256" key="7">
    <source>
        <dbReference type="SAM" id="Phobius"/>
    </source>
</evidence>
<dbReference type="GO" id="GO:0015658">
    <property type="term" value="F:branched-chain amino acid transmembrane transporter activity"/>
    <property type="evidence" value="ECO:0007669"/>
    <property type="project" value="InterPro"/>
</dbReference>
<dbReference type="KEGG" id="strr:EKD16_13575"/>
<feature type="transmembrane region" description="Helical" evidence="7">
    <location>
        <begin position="278"/>
        <end position="303"/>
    </location>
</feature>
<evidence type="ECO:0000256" key="3">
    <source>
        <dbReference type="ARBA" id="ARBA00022692"/>
    </source>
</evidence>
<dbReference type="EMBL" id="CP036455">
    <property type="protein sequence ID" value="QBI54497.1"/>
    <property type="molecule type" value="Genomic_DNA"/>
</dbReference>
<gene>
    <name evidence="8" type="ORF">EKD16_13575</name>
</gene>
<evidence type="ECO:0000256" key="5">
    <source>
        <dbReference type="ARBA" id="ARBA00023136"/>
    </source>
</evidence>
<protein>
    <submittedName>
        <fullName evidence="8">Leucine/isoleucine/valine transporter permease subunit</fullName>
    </submittedName>
</protein>
<evidence type="ECO:0000256" key="1">
    <source>
        <dbReference type="ARBA" id="ARBA00004651"/>
    </source>
</evidence>
<sequence length="377" mass="38690">MVSLRNHESTGRGEDAPRTPAPSAADRWRALPALVRFPLAAAAAFVAVVALTFVTGPTADLRLGSVGYYMLAIAGLQLLIGYSGQVSLGHGAFMFIGAYTMALLVLNVPALPLWANMLVTVAVACVAGVLVGAATARLHGPYLAGATLALAVGLPSLTVRFPELLGGSNGLAFSTRGAPAALAGVVTTSQWQAAAVWLTTLVGLVLLATISAGRLGRRMRALRDDESAAALAGIPVGRTKVAAFVISAACGGLAGAGQAYLLGTATPSSFTVTLSLSLLAALVLGGLGSMWGAFLGAVALVYVEVWVEDLAHVLTLGTNVSNNLPIVFFGVLLILVILIRPDGLHGMFRSLADLVRRGRRPAEPAPARSRTPSTARE</sequence>